<protein>
    <submittedName>
        <fullName evidence="1">50S ribosomal protein L1</fullName>
    </submittedName>
</protein>
<dbReference type="EMBL" id="JAHWGI010001147">
    <property type="protein sequence ID" value="KAK3923617.1"/>
    <property type="molecule type" value="Genomic_DNA"/>
</dbReference>
<keyword evidence="1" id="KW-0687">Ribonucleoprotein</keyword>
<comment type="caution">
    <text evidence="1">The sequence shown here is derived from an EMBL/GenBank/DDBJ whole genome shotgun (WGS) entry which is preliminary data.</text>
</comment>
<dbReference type="Proteomes" id="UP001219518">
    <property type="component" value="Unassembled WGS sequence"/>
</dbReference>
<keyword evidence="1" id="KW-0689">Ribosomal protein</keyword>
<dbReference type="AlphaFoldDB" id="A0AAE1LMM1"/>
<reference evidence="1" key="2">
    <citation type="journal article" date="2023" name="BMC Genomics">
        <title>Pest status, molecular evolution, and epigenetic factors derived from the genome assembly of Frankliniella fusca, a thysanopteran phytovirus vector.</title>
        <authorList>
            <person name="Catto M.A."/>
            <person name="Labadie P.E."/>
            <person name="Jacobson A.L."/>
            <person name="Kennedy G.G."/>
            <person name="Srinivasan R."/>
            <person name="Hunt B.G."/>
        </authorList>
    </citation>
    <scope>NUCLEOTIDE SEQUENCE</scope>
    <source>
        <strain evidence="1">PL_HMW_Pooled</strain>
    </source>
</reference>
<keyword evidence="2" id="KW-1185">Reference proteome</keyword>
<accession>A0AAE1LMM1</accession>
<dbReference type="GO" id="GO:0005840">
    <property type="term" value="C:ribosome"/>
    <property type="evidence" value="ECO:0007669"/>
    <property type="project" value="UniProtKB-KW"/>
</dbReference>
<organism evidence="1 2">
    <name type="scientific">Frankliniella fusca</name>
    <dbReference type="NCBI Taxonomy" id="407009"/>
    <lineage>
        <taxon>Eukaryota</taxon>
        <taxon>Metazoa</taxon>
        <taxon>Ecdysozoa</taxon>
        <taxon>Arthropoda</taxon>
        <taxon>Hexapoda</taxon>
        <taxon>Insecta</taxon>
        <taxon>Pterygota</taxon>
        <taxon>Neoptera</taxon>
        <taxon>Paraneoptera</taxon>
        <taxon>Thysanoptera</taxon>
        <taxon>Terebrantia</taxon>
        <taxon>Thripoidea</taxon>
        <taxon>Thripidae</taxon>
        <taxon>Frankliniella</taxon>
    </lineage>
</organism>
<proteinExistence type="predicted"/>
<evidence type="ECO:0000313" key="2">
    <source>
        <dbReference type="Proteomes" id="UP001219518"/>
    </source>
</evidence>
<evidence type="ECO:0000313" key="1">
    <source>
        <dbReference type="EMBL" id="KAK3923617.1"/>
    </source>
</evidence>
<sequence>MKILSDTHLLATTLSPLSFSMNFLTGAVILEKMMASNTNPNRRASGPPRGPRVTMFALVLWTDCPVPCADVLHKKKIEDCPLNLQPGMHVNVMWAKETVKKGRILELGSERGLKLLRVDATGSPTSGAGIPCRRECELRQKVSYRREVVQAEADQNLHETIETSSSLIGTTLATRMPPFSRAELLEQITALPAVPSPEQVQGILERLPCFAASSTADIRLVVGIDVFINTHILATIHRVHMHRPGTYMSLVLRELVPENVMCLPYISAKGKGPTKVGLPKDLFKAITVYIDHRTKYQPINGWANSINCVINNVRLAAAARKKLHPHLSAPEVGPSAAASNNGENIEASLA</sequence>
<name>A0AAE1LMM1_9NEOP</name>
<reference evidence="1" key="1">
    <citation type="submission" date="2021-07" db="EMBL/GenBank/DDBJ databases">
        <authorList>
            <person name="Catto M.A."/>
            <person name="Jacobson A."/>
            <person name="Kennedy G."/>
            <person name="Labadie P."/>
            <person name="Hunt B.G."/>
            <person name="Srinivasan R."/>
        </authorList>
    </citation>
    <scope>NUCLEOTIDE SEQUENCE</scope>
    <source>
        <strain evidence="1">PL_HMW_Pooled</strain>
        <tissue evidence="1">Head</tissue>
    </source>
</reference>
<gene>
    <name evidence="1" type="ORF">KUF71_002025</name>
</gene>